<dbReference type="GO" id="GO:0016491">
    <property type="term" value="F:oxidoreductase activity"/>
    <property type="evidence" value="ECO:0007669"/>
    <property type="project" value="UniProtKB-KW"/>
</dbReference>
<dbReference type="InterPro" id="IPR039261">
    <property type="entry name" value="FNR_nucleotide-bd"/>
</dbReference>
<accession>A0A1G2LVI7</accession>
<protein>
    <recommendedName>
        <fullName evidence="9">FAD-binding FR-type domain-containing protein</fullName>
    </recommendedName>
</protein>
<dbReference type="Gene3D" id="2.40.30.10">
    <property type="entry name" value="Translation factors"/>
    <property type="match status" value="1"/>
</dbReference>
<gene>
    <name evidence="10" type="ORF">A3G49_04310</name>
</gene>
<evidence type="ECO:0000256" key="7">
    <source>
        <dbReference type="ARBA" id="ARBA00023004"/>
    </source>
</evidence>
<evidence type="ECO:0000256" key="6">
    <source>
        <dbReference type="ARBA" id="ARBA00023002"/>
    </source>
</evidence>
<dbReference type="AlphaFoldDB" id="A0A1G2LVI7"/>
<keyword evidence="5" id="KW-0274">FAD</keyword>
<keyword evidence="6" id="KW-0560">Oxidoreductase</keyword>
<comment type="caution">
    <text evidence="10">The sequence shown here is derived from an EMBL/GenBank/DDBJ whole genome shotgun (WGS) entry which is preliminary data.</text>
</comment>
<dbReference type="SUPFAM" id="SSF63380">
    <property type="entry name" value="Riboflavin synthase domain-like"/>
    <property type="match status" value="1"/>
</dbReference>
<dbReference type="PANTHER" id="PTHR47354">
    <property type="entry name" value="NADH OXIDOREDUCTASE HCR"/>
    <property type="match status" value="1"/>
</dbReference>
<dbReference type="Proteomes" id="UP000177171">
    <property type="component" value="Unassembled WGS sequence"/>
</dbReference>
<keyword evidence="4" id="KW-0479">Metal-binding</keyword>
<feature type="domain" description="FAD-binding FR-type" evidence="9">
    <location>
        <begin position="3"/>
        <end position="113"/>
    </location>
</feature>
<keyword evidence="8" id="KW-0411">Iron-sulfur</keyword>
<dbReference type="SUPFAM" id="SSF52343">
    <property type="entry name" value="Ferredoxin reductase-like, C-terminal NADP-linked domain"/>
    <property type="match status" value="1"/>
</dbReference>
<evidence type="ECO:0000259" key="9">
    <source>
        <dbReference type="PROSITE" id="PS51384"/>
    </source>
</evidence>
<organism evidence="10 11">
    <name type="scientific">Candidatus Sungbacteria bacterium RIFCSPLOWO2_12_FULL_41_11</name>
    <dbReference type="NCBI Taxonomy" id="1802286"/>
    <lineage>
        <taxon>Bacteria</taxon>
        <taxon>Candidatus Sungiibacteriota</taxon>
    </lineage>
</organism>
<reference evidence="10 11" key="1">
    <citation type="journal article" date="2016" name="Nat. Commun.">
        <title>Thousands of microbial genomes shed light on interconnected biogeochemical processes in an aquifer system.</title>
        <authorList>
            <person name="Anantharaman K."/>
            <person name="Brown C.T."/>
            <person name="Hug L.A."/>
            <person name="Sharon I."/>
            <person name="Castelle C.J."/>
            <person name="Probst A.J."/>
            <person name="Thomas B.C."/>
            <person name="Singh A."/>
            <person name="Wilkins M.J."/>
            <person name="Karaoz U."/>
            <person name="Brodie E.L."/>
            <person name="Williams K.H."/>
            <person name="Hubbard S.S."/>
            <person name="Banfield J.F."/>
        </authorList>
    </citation>
    <scope>NUCLEOTIDE SEQUENCE [LARGE SCALE GENOMIC DNA]</scope>
</reference>
<comment type="cofactor">
    <cofactor evidence="1">
        <name>FAD</name>
        <dbReference type="ChEBI" id="CHEBI:57692"/>
    </cofactor>
</comment>
<dbReference type="InterPro" id="IPR050415">
    <property type="entry name" value="MRET"/>
</dbReference>
<sequence>MPFISAPAKIVEIIDFAPGEIRAVRLKLPDDVEVKARPGNAFWLKLFGKASGRLEMRTYSFSSNPRSPIIETVVSKAAENPNTSWAFQEFLSGTELEARISEQNGKKSLFINPRKDLELEPDDWWQDKKFLFYGLGTGVTPHLSAIRYMAEKGMNVNVIYVSSSKLMRRLIFHDELENTQKRFPQNFRYLPFLTRENPETLKEWKYFTGRPTVEALTKLIPDISERHLRICGGKGTRKNLEKEANKFKINFPGVKTEEW</sequence>
<evidence type="ECO:0000313" key="10">
    <source>
        <dbReference type="EMBL" id="OHA14882.1"/>
    </source>
</evidence>
<keyword evidence="7" id="KW-0408">Iron</keyword>
<evidence type="ECO:0000256" key="4">
    <source>
        <dbReference type="ARBA" id="ARBA00022723"/>
    </source>
</evidence>
<proteinExistence type="predicted"/>
<evidence type="ECO:0000256" key="5">
    <source>
        <dbReference type="ARBA" id="ARBA00022827"/>
    </source>
</evidence>
<evidence type="ECO:0000256" key="8">
    <source>
        <dbReference type="ARBA" id="ARBA00023014"/>
    </source>
</evidence>
<dbReference type="PROSITE" id="PS51384">
    <property type="entry name" value="FAD_FR"/>
    <property type="match status" value="1"/>
</dbReference>
<dbReference type="PANTHER" id="PTHR47354:SF6">
    <property type="entry name" value="NADH OXIDOREDUCTASE HCR"/>
    <property type="match status" value="1"/>
</dbReference>
<name>A0A1G2LVI7_9BACT</name>
<dbReference type="GO" id="GO:0051537">
    <property type="term" value="F:2 iron, 2 sulfur cluster binding"/>
    <property type="evidence" value="ECO:0007669"/>
    <property type="project" value="UniProtKB-KW"/>
</dbReference>
<dbReference type="InterPro" id="IPR017938">
    <property type="entry name" value="Riboflavin_synthase-like_b-brl"/>
</dbReference>
<dbReference type="Pfam" id="PF00175">
    <property type="entry name" value="NAD_binding_1"/>
    <property type="match status" value="1"/>
</dbReference>
<dbReference type="GO" id="GO:0046872">
    <property type="term" value="F:metal ion binding"/>
    <property type="evidence" value="ECO:0007669"/>
    <property type="project" value="UniProtKB-KW"/>
</dbReference>
<dbReference type="InterPro" id="IPR017927">
    <property type="entry name" value="FAD-bd_FR_type"/>
</dbReference>
<evidence type="ECO:0000256" key="1">
    <source>
        <dbReference type="ARBA" id="ARBA00001974"/>
    </source>
</evidence>
<dbReference type="EMBL" id="MHQY01000001">
    <property type="protein sequence ID" value="OHA14882.1"/>
    <property type="molecule type" value="Genomic_DNA"/>
</dbReference>
<dbReference type="InterPro" id="IPR001433">
    <property type="entry name" value="OxRdtase_FAD/NAD-bd"/>
</dbReference>
<dbReference type="Gene3D" id="3.40.50.80">
    <property type="entry name" value="Nucleotide-binding domain of ferredoxin-NADP reductase (FNR) module"/>
    <property type="match status" value="1"/>
</dbReference>
<evidence type="ECO:0000313" key="11">
    <source>
        <dbReference type="Proteomes" id="UP000177171"/>
    </source>
</evidence>
<evidence type="ECO:0000256" key="2">
    <source>
        <dbReference type="ARBA" id="ARBA00022630"/>
    </source>
</evidence>
<keyword evidence="3" id="KW-0001">2Fe-2S</keyword>
<evidence type="ECO:0000256" key="3">
    <source>
        <dbReference type="ARBA" id="ARBA00022714"/>
    </source>
</evidence>
<keyword evidence="2" id="KW-0285">Flavoprotein</keyword>